<dbReference type="RefSeq" id="XP_033573111.1">
    <property type="nucleotide sequence ID" value="XM_033715942.1"/>
</dbReference>
<reference evidence="9" key="3">
    <citation type="submission" date="2025-04" db="UniProtKB">
        <authorList>
            <consortium name="RefSeq"/>
        </authorList>
    </citation>
    <scope>IDENTIFICATION</scope>
    <source>
        <strain evidence="9">CBS 304.34</strain>
    </source>
</reference>
<reference evidence="9" key="2">
    <citation type="submission" date="2020-04" db="EMBL/GenBank/DDBJ databases">
        <authorList>
            <consortium name="NCBI Genome Project"/>
        </authorList>
    </citation>
    <scope>NUCLEOTIDE SEQUENCE</scope>
    <source>
        <strain evidence="9">CBS 304.34</strain>
    </source>
</reference>
<evidence type="ECO:0000256" key="1">
    <source>
        <dbReference type="ARBA" id="ARBA00022723"/>
    </source>
</evidence>
<evidence type="ECO:0000256" key="4">
    <source>
        <dbReference type="ARBA" id="ARBA00023163"/>
    </source>
</evidence>
<name>A0A6A6YE71_9PEZI</name>
<keyword evidence="5" id="KW-0539">Nucleus</keyword>
<evidence type="ECO:0000313" key="7">
    <source>
        <dbReference type="EMBL" id="KAF2806147.1"/>
    </source>
</evidence>
<evidence type="ECO:0000256" key="3">
    <source>
        <dbReference type="ARBA" id="ARBA00023015"/>
    </source>
</evidence>
<sequence length="415" mass="46247">MPAPLPADIQLHDGHTSEIPRTASISTNLSNSESHHVQQDSPQYSHNHSPTANAIFHSRHSSSANSESSNHSSPAPLSPHSSPPPNPRPSSSLSGPLSIGYRSKSITKHSDSLSEVARAALSSHKPLPPGTISVEDAIKMITEYPTRMLVDTFQSPFVHPRLNRDSPRGMPEPIAVALACVGMKMHAEQSGLPFVCNIFCDQREKLLKDLPSMCGKYEEITAALHAMCIYQIEGLLSENRYDSKLSPAVLHQEYLIRMTRRITKQLERDAPQFFDSPTASNMPWATWTIHESLRRVLFLLMIIHQLLGATKILDPVYFEPLFYDHISDRLLLPCHESLWKASTQAEWEEARKGLGTGEQRCLSDAVKQLNAQADGRDTLMSGISLERDDALNYFEQLSEITKLTVSVAQIKVKYL</sequence>
<dbReference type="Proteomes" id="UP000504636">
    <property type="component" value="Unplaced"/>
</dbReference>
<dbReference type="OrthoDB" id="5423818at2759"/>
<evidence type="ECO:0000313" key="8">
    <source>
        <dbReference type="Proteomes" id="UP000504636"/>
    </source>
</evidence>
<protein>
    <recommendedName>
        <fullName evidence="10">Transcription factor domain-containing protein</fullName>
    </recommendedName>
</protein>
<evidence type="ECO:0000256" key="6">
    <source>
        <dbReference type="SAM" id="MobiDB-lite"/>
    </source>
</evidence>
<evidence type="ECO:0000256" key="2">
    <source>
        <dbReference type="ARBA" id="ARBA00022833"/>
    </source>
</evidence>
<accession>A0A6A6YE71</accession>
<evidence type="ECO:0008006" key="10">
    <source>
        <dbReference type="Google" id="ProtNLM"/>
    </source>
</evidence>
<evidence type="ECO:0000313" key="9">
    <source>
        <dbReference type="RefSeq" id="XP_033573111.1"/>
    </source>
</evidence>
<feature type="compositionally biased region" description="Low complexity" evidence="6">
    <location>
        <begin position="89"/>
        <end position="98"/>
    </location>
</feature>
<dbReference type="PANTHER" id="PTHR47660">
    <property type="entry name" value="TRANSCRIPTION FACTOR WITH C2H2 AND ZN(2)-CYS(6) DNA BINDING DOMAIN (EUROFUNG)-RELATED-RELATED"/>
    <property type="match status" value="1"/>
</dbReference>
<keyword evidence="1" id="KW-0479">Metal-binding</keyword>
<organism evidence="7">
    <name type="scientific">Mytilinidion resinicola</name>
    <dbReference type="NCBI Taxonomy" id="574789"/>
    <lineage>
        <taxon>Eukaryota</taxon>
        <taxon>Fungi</taxon>
        <taxon>Dikarya</taxon>
        <taxon>Ascomycota</taxon>
        <taxon>Pezizomycotina</taxon>
        <taxon>Dothideomycetes</taxon>
        <taxon>Pleosporomycetidae</taxon>
        <taxon>Mytilinidiales</taxon>
        <taxon>Mytilinidiaceae</taxon>
        <taxon>Mytilinidion</taxon>
    </lineage>
</organism>
<gene>
    <name evidence="7 9" type="ORF">BDZ99DRAFT_395319</name>
</gene>
<feature type="compositionally biased region" description="Polar residues" evidence="6">
    <location>
        <begin position="39"/>
        <end position="52"/>
    </location>
</feature>
<reference evidence="7 9" key="1">
    <citation type="journal article" date="2020" name="Stud. Mycol.">
        <title>101 Dothideomycetes genomes: a test case for predicting lifestyles and emergence of pathogens.</title>
        <authorList>
            <person name="Haridas S."/>
            <person name="Albert R."/>
            <person name="Binder M."/>
            <person name="Bloem J."/>
            <person name="Labutti K."/>
            <person name="Salamov A."/>
            <person name="Andreopoulos B."/>
            <person name="Baker S."/>
            <person name="Barry K."/>
            <person name="Bills G."/>
            <person name="Bluhm B."/>
            <person name="Cannon C."/>
            <person name="Castanera R."/>
            <person name="Culley D."/>
            <person name="Daum C."/>
            <person name="Ezra D."/>
            <person name="Gonzalez J."/>
            <person name="Henrissat B."/>
            <person name="Kuo A."/>
            <person name="Liang C."/>
            <person name="Lipzen A."/>
            <person name="Lutzoni F."/>
            <person name="Magnuson J."/>
            <person name="Mondo S."/>
            <person name="Nolan M."/>
            <person name="Ohm R."/>
            <person name="Pangilinan J."/>
            <person name="Park H.-J."/>
            <person name="Ramirez L."/>
            <person name="Alfaro M."/>
            <person name="Sun H."/>
            <person name="Tritt A."/>
            <person name="Yoshinaga Y."/>
            <person name="Zwiers L.-H."/>
            <person name="Turgeon B."/>
            <person name="Goodwin S."/>
            <person name="Spatafora J."/>
            <person name="Crous P."/>
            <person name="Grigoriev I."/>
        </authorList>
    </citation>
    <scope>NUCLEOTIDE SEQUENCE</scope>
    <source>
        <strain evidence="7 9">CBS 304.34</strain>
    </source>
</reference>
<dbReference type="GO" id="GO:0046872">
    <property type="term" value="F:metal ion binding"/>
    <property type="evidence" value="ECO:0007669"/>
    <property type="project" value="UniProtKB-KW"/>
</dbReference>
<keyword evidence="2" id="KW-0862">Zinc</keyword>
<dbReference type="PANTHER" id="PTHR47660:SF3">
    <property type="entry name" value="FINGER DOMAIN PROTEIN, PUTATIVE (AFU_ORTHOLOGUE AFUA_4G03310)-RELATED"/>
    <property type="match status" value="1"/>
</dbReference>
<dbReference type="EMBL" id="MU003708">
    <property type="protein sequence ID" value="KAF2806147.1"/>
    <property type="molecule type" value="Genomic_DNA"/>
</dbReference>
<feature type="compositionally biased region" description="Polar residues" evidence="6">
    <location>
        <begin position="23"/>
        <end position="32"/>
    </location>
</feature>
<evidence type="ECO:0000256" key="5">
    <source>
        <dbReference type="ARBA" id="ARBA00023242"/>
    </source>
</evidence>
<feature type="compositionally biased region" description="Low complexity" evidence="6">
    <location>
        <begin position="61"/>
        <end position="80"/>
    </location>
</feature>
<proteinExistence type="predicted"/>
<keyword evidence="8" id="KW-1185">Reference proteome</keyword>
<keyword evidence="4" id="KW-0804">Transcription</keyword>
<keyword evidence="3" id="KW-0805">Transcription regulation</keyword>
<dbReference type="AlphaFoldDB" id="A0A6A6YE71"/>
<dbReference type="GeneID" id="54456835"/>
<feature type="region of interest" description="Disordered" evidence="6">
    <location>
        <begin position="1"/>
        <end position="101"/>
    </location>
</feature>